<sequence length="210" mass="24518">MALQKEKAFCLLRFEVSRSVITVQRAFRARFQKDAPHKNNTIRWYRQFVETGCLCKGKSPSRPRVSDDNIERVHEVFERSTRKSVGRGSREFGMPKMAMWKVLHKRLCFKPYKMRLVQGPLNQQTKRKGATFCEEMQLKMEEDGFVERLIFSGEATFHISGKANIHNVRIWGTEQPHAQIEHQRDSLNVNVFCAVSREQCASHFSSLKQL</sequence>
<dbReference type="Proteomes" id="UP000235965">
    <property type="component" value="Unassembled WGS sequence"/>
</dbReference>
<accession>A0A2J7RNA8</accession>
<dbReference type="AlphaFoldDB" id="A0A2J7RNA8"/>
<dbReference type="EMBL" id="NEVH01002545">
    <property type="protein sequence ID" value="PNF42302.1"/>
    <property type="molecule type" value="Genomic_DNA"/>
</dbReference>
<dbReference type="Gene3D" id="3.30.420.10">
    <property type="entry name" value="Ribonuclease H-like superfamily/Ribonuclease H"/>
    <property type="match status" value="1"/>
</dbReference>
<dbReference type="STRING" id="105785.A0A2J7RNA8"/>
<dbReference type="PANTHER" id="PTHR47326">
    <property type="entry name" value="TRANSPOSABLE ELEMENT TC3 TRANSPOSASE-LIKE PROTEIN"/>
    <property type="match status" value="1"/>
</dbReference>
<name>A0A2J7RNA8_9NEOP</name>
<proteinExistence type="predicted"/>
<keyword evidence="2" id="KW-1185">Reference proteome</keyword>
<evidence type="ECO:0000313" key="2">
    <source>
        <dbReference type="Proteomes" id="UP000235965"/>
    </source>
</evidence>
<dbReference type="InterPro" id="IPR036397">
    <property type="entry name" value="RNaseH_sf"/>
</dbReference>
<dbReference type="OrthoDB" id="8195099at2759"/>
<comment type="caution">
    <text evidence="1">The sequence shown here is derived from an EMBL/GenBank/DDBJ whole genome shotgun (WGS) entry which is preliminary data.</text>
</comment>
<gene>
    <name evidence="1" type="ORF">B7P43_G05516</name>
</gene>
<evidence type="ECO:0000313" key="1">
    <source>
        <dbReference type="EMBL" id="PNF42302.1"/>
    </source>
</evidence>
<dbReference type="GO" id="GO:0003676">
    <property type="term" value="F:nucleic acid binding"/>
    <property type="evidence" value="ECO:0007669"/>
    <property type="project" value="InterPro"/>
</dbReference>
<dbReference type="InParanoid" id="A0A2J7RNA8"/>
<protein>
    <submittedName>
        <fullName evidence="1">Uncharacterized protein</fullName>
    </submittedName>
</protein>
<reference evidence="1 2" key="1">
    <citation type="submission" date="2017-12" db="EMBL/GenBank/DDBJ databases">
        <title>Hemimetabolous genomes reveal molecular basis of termite eusociality.</title>
        <authorList>
            <person name="Harrison M.C."/>
            <person name="Jongepier E."/>
            <person name="Robertson H.M."/>
            <person name="Arning N."/>
            <person name="Bitard-Feildel T."/>
            <person name="Chao H."/>
            <person name="Childers C.P."/>
            <person name="Dinh H."/>
            <person name="Doddapaneni H."/>
            <person name="Dugan S."/>
            <person name="Gowin J."/>
            <person name="Greiner C."/>
            <person name="Han Y."/>
            <person name="Hu H."/>
            <person name="Hughes D.S.T."/>
            <person name="Huylmans A.-K."/>
            <person name="Kemena C."/>
            <person name="Kremer L.P.M."/>
            <person name="Lee S.L."/>
            <person name="Lopez-Ezquerra A."/>
            <person name="Mallet L."/>
            <person name="Monroy-Kuhn J.M."/>
            <person name="Moser A."/>
            <person name="Murali S.C."/>
            <person name="Muzny D.M."/>
            <person name="Otani S."/>
            <person name="Piulachs M.-D."/>
            <person name="Poelchau M."/>
            <person name="Qu J."/>
            <person name="Schaub F."/>
            <person name="Wada-Katsumata A."/>
            <person name="Worley K.C."/>
            <person name="Xie Q."/>
            <person name="Ylla G."/>
            <person name="Poulsen M."/>
            <person name="Gibbs R.A."/>
            <person name="Schal C."/>
            <person name="Richards S."/>
            <person name="Belles X."/>
            <person name="Korb J."/>
            <person name="Bornberg-Bauer E."/>
        </authorList>
    </citation>
    <scope>NUCLEOTIDE SEQUENCE [LARGE SCALE GENOMIC DNA]</scope>
    <source>
        <tissue evidence="1">Whole body</tissue>
    </source>
</reference>
<organism evidence="1 2">
    <name type="scientific">Cryptotermes secundus</name>
    <dbReference type="NCBI Taxonomy" id="105785"/>
    <lineage>
        <taxon>Eukaryota</taxon>
        <taxon>Metazoa</taxon>
        <taxon>Ecdysozoa</taxon>
        <taxon>Arthropoda</taxon>
        <taxon>Hexapoda</taxon>
        <taxon>Insecta</taxon>
        <taxon>Pterygota</taxon>
        <taxon>Neoptera</taxon>
        <taxon>Polyneoptera</taxon>
        <taxon>Dictyoptera</taxon>
        <taxon>Blattodea</taxon>
        <taxon>Blattoidea</taxon>
        <taxon>Termitoidae</taxon>
        <taxon>Kalotermitidae</taxon>
        <taxon>Cryptotermitinae</taxon>
        <taxon>Cryptotermes</taxon>
    </lineage>
</organism>
<dbReference type="PANTHER" id="PTHR47326:SF1">
    <property type="entry name" value="HTH PSQ-TYPE DOMAIN-CONTAINING PROTEIN"/>
    <property type="match status" value="1"/>
</dbReference>